<keyword evidence="2" id="KW-1185">Reference proteome</keyword>
<dbReference type="EMBL" id="JACHMM010000001">
    <property type="protein sequence ID" value="MBB5785522.1"/>
    <property type="molecule type" value="Genomic_DNA"/>
</dbReference>
<protein>
    <recommendedName>
        <fullName evidence="3">SMI1/KNR4 family protein</fullName>
    </recommendedName>
</protein>
<reference evidence="1 2" key="1">
    <citation type="submission" date="2020-08" db="EMBL/GenBank/DDBJ databases">
        <title>Sequencing the genomes of 1000 actinobacteria strains.</title>
        <authorList>
            <person name="Klenk H.-P."/>
        </authorList>
    </citation>
    <scope>NUCLEOTIDE SEQUENCE [LARGE SCALE GENOMIC DNA]</scope>
    <source>
        <strain evidence="1 2">DSM 102122</strain>
    </source>
</reference>
<gene>
    <name evidence="1" type="ORF">HD601_000097</name>
</gene>
<evidence type="ECO:0000313" key="2">
    <source>
        <dbReference type="Proteomes" id="UP000542813"/>
    </source>
</evidence>
<evidence type="ECO:0000313" key="1">
    <source>
        <dbReference type="EMBL" id="MBB5785522.1"/>
    </source>
</evidence>
<sequence>MSLSDRQRELLTLDRWRWLGDVVGTWYEGPLTAEDGSTPDDLAMVENEIGRPLPVELAEWFALVGNRLEDVQDSPGRPGRLYLDDDGICVWVENQGVWSIVAGQDGLCRSTEEERFPIEPVTVGAAVRGMVLSDMLFAVGHGPLGRLAGSVRGNRIEDVTAEMLAAVRASYPVLPVVPNPYFAAVPVHGDPDTIVRGDLETGIGLLWMTATVAARERLDRLIPLGPPSTP</sequence>
<proteinExistence type="predicted"/>
<dbReference type="RefSeq" id="WP_184818322.1">
    <property type="nucleotide sequence ID" value="NZ_JACHMM010000001.1"/>
</dbReference>
<dbReference type="Proteomes" id="UP000542813">
    <property type="component" value="Unassembled WGS sequence"/>
</dbReference>
<dbReference type="AlphaFoldDB" id="A0A7W9GKG3"/>
<accession>A0A7W9GKG3</accession>
<name>A0A7W9GKG3_9ACTN</name>
<comment type="caution">
    <text evidence="1">The sequence shown here is derived from an EMBL/GenBank/DDBJ whole genome shotgun (WGS) entry which is preliminary data.</text>
</comment>
<organism evidence="1 2">
    <name type="scientific">Jiangella mangrovi</name>
    <dbReference type="NCBI Taxonomy" id="1524084"/>
    <lineage>
        <taxon>Bacteria</taxon>
        <taxon>Bacillati</taxon>
        <taxon>Actinomycetota</taxon>
        <taxon>Actinomycetes</taxon>
        <taxon>Jiangellales</taxon>
        <taxon>Jiangellaceae</taxon>
        <taxon>Jiangella</taxon>
    </lineage>
</organism>
<evidence type="ECO:0008006" key="3">
    <source>
        <dbReference type="Google" id="ProtNLM"/>
    </source>
</evidence>